<name>A0A2Z2HRP0_9ARCH</name>
<dbReference type="RefSeq" id="WP_192866169.1">
    <property type="nucleotide sequence ID" value="NZ_CP021324.1"/>
</dbReference>
<dbReference type="KEGG" id="nct:NMSP_1590"/>
<dbReference type="EMBL" id="CP021324">
    <property type="protein sequence ID" value="ARS65189.1"/>
    <property type="molecule type" value="Genomic_DNA"/>
</dbReference>
<dbReference type="GeneID" id="59167123"/>
<dbReference type="AlphaFoldDB" id="A0A2Z2HRP0"/>
<proteinExistence type="predicted"/>
<accession>A0A2Z2HRP0</accession>
<organism evidence="1 2">
    <name type="scientific">Candidatus Nitrosomarinus catalinensis</name>
    <dbReference type="NCBI Taxonomy" id="1898749"/>
    <lineage>
        <taxon>Archaea</taxon>
        <taxon>Nitrososphaerota</taxon>
        <taxon>Nitrososphaeria</taxon>
        <taxon>Nitrosopumilales</taxon>
        <taxon>Nitrosopumilaceae</taxon>
        <taxon>Candidatus Nitrosomarinus</taxon>
    </lineage>
</organism>
<keyword evidence="2" id="KW-1185">Reference proteome</keyword>
<reference evidence="1 2" key="1">
    <citation type="journal article" date="2017" name="Environ. Microbiol.">
        <title>Genome and epigenome of a novel marine Thaumarchaeota strain suggest viral infection, phosphorothioation DNA modification and multiple restriction systems.</title>
        <authorList>
            <person name="Ahlgren N.A."/>
            <person name="Chen Y."/>
            <person name="Needham D.M."/>
            <person name="Parada A.E."/>
            <person name="Sachdeva R."/>
            <person name="Trinh V."/>
            <person name="Chen T."/>
            <person name="Fuhrman J.A."/>
        </authorList>
    </citation>
    <scope>NUCLEOTIDE SEQUENCE [LARGE SCALE GENOMIC DNA]</scope>
    <source>
        <strain evidence="1 2">SPOT01</strain>
    </source>
</reference>
<dbReference type="Proteomes" id="UP000249949">
    <property type="component" value="Chromosome"/>
</dbReference>
<evidence type="ECO:0000313" key="1">
    <source>
        <dbReference type="EMBL" id="ARS65189.1"/>
    </source>
</evidence>
<sequence length="49" mass="5561">MKTKAIGSIFLLFTFVAGMIAMSPTGYADYLHYCIEFGNVHRTSSIWNR</sequence>
<gene>
    <name evidence="1" type="ORF">NMSP_1590</name>
</gene>
<evidence type="ECO:0000313" key="2">
    <source>
        <dbReference type="Proteomes" id="UP000249949"/>
    </source>
</evidence>
<protein>
    <submittedName>
        <fullName evidence="1">Uncharacterized protein</fullName>
    </submittedName>
</protein>